<feature type="transmembrane region" description="Helical" evidence="2">
    <location>
        <begin position="41"/>
        <end position="61"/>
    </location>
</feature>
<evidence type="ECO:0000256" key="1">
    <source>
        <dbReference type="SAM" id="MobiDB-lite"/>
    </source>
</evidence>
<proteinExistence type="predicted"/>
<keyword evidence="4" id="KW-1185">Reference proteome</keyword>
<feature type="region of interest" description="Disordered" evidence="1">
    <location>
        <begin position="274"/>
        <end position="294"/>
    </location>
</feature>
<name>A0A6N1X8J3_9BURK</name>
<keyword evidence="2" id="KW-1133">Transmembrane helix</keyword>
<keyword evidence="2" id="KW-0472">Membrane</keyword>
<sequence>MTLLHLAILVISLAGFAALALATERHAEHLLGRLPAPQWRLLARVAGWLLLAVSLALGIAYLGSGVGITLWLGWLTIAALALVFAFPKWPLRPVDHARPARPAKAAKPGAAAEMPVAPRRTARRWLAAALLAAVPLVYLLALQATPIAPLLRADAFAGQVGPWSFRLADRDHDVPKLVAMDIPMKSYQVRFCEDCDAQIRAAYLKVNKPRSLRAAGIVLQGTRWDRNVDIQLPANTTAGSSLWLTVVGKDGEMHQAQVRLADVSPATVAWFQQREAKPEAGPAAPQGAIERPSQ</sequence>
<evidence type="ECO:0000256" key="2">
    <source>
        <dbReference type="SAM" id="Phobius"/>
    </source>
</evidence>
<dbReference type="KEGG" id="aant:HUK68_15315"/>
<dbReference type="RefSeq" id="WP_175504960.1">
    <property type="nucleotide sequence ID" value="NZ_CP054840.1"/>
</dbReference>
<dbReference type="EMBL" id="CP054840">
    <property type="protein sequence ID" value="QKV54160.1"/>
    <property type="molecule type" value="Genomic_DNA"/>
</dbReference>
<evidence type="ECO:0000313" key="4">
    <source>
        <dbReference type="Proteomes" id="UP000509579"/>
    </source>
</evidence>
<gene>
    <name evidence="3" type="ORF">HUK68_15315</name>
</gene>
<organism evidence="3 4">
    <name type="scientific">Comamonas antarctica</name>
    <dbReference type="NCBI Taxonomy" id="2743470"/>
    <lineage>
        <taxon>Bacteria</taxon>
        <taxon>Pseudomonadati</taxon>
        <taxon>Pseudomonadota</taxon>
        <taxon>Betaproteobacteria</taxon>
        <taxon>Burkholderiales</taxon>
        <taxon>Comamonadaceae</taxon>
        <taxon>Comamonas</taxon>
    </lineage>
</organism>
<dbReference type="Pfam" id="PF11804">
    <property type="entry name" value="DUF3325"/>
    <property type="match status" value="1"/>
</dbReference>
<protein>
    <submittedName>
        <fullName evidence="3">DUF3325 domain-containing protein</fullName>
    </submittedName>
</protein>
<feature type="transmembrane region" description="Helical" evidence="2">
    <location>
        <begin position="68"/>
        <end position="86"/>
    </location>
</feature>
<evidence type="ECO:0000313" key="3">
    <source>
        <dbReference type="EMBL" id="QKV54160.1"/>
    </source>
</evidence>
<dbReference type="InterPro" id="IPR021762">
    <property type="entry name" value="DUF3325"/>
</dbReference>
<accession>A0A6N1X8J3</accession>
<dbReference type="Proteomes" id="UP000509579">
    <property type="component" value="Chromosome"/>
</dbReference>
<dbReference type="AlphaFoldDB" id="A0A6N1X8J3"/>
<feature type="transmembrane region" description="Helical" evidence="2">
    <location>
        <begin position="125"/>
        <end position="142"/>
    </location>
</feature>
<keyword evidence="2" id="KW-0812">Transmembrane</keyword>
<reference evidence="3 4" key="1">
    <citation type="submission" date="2020-06" db="EMBL/GenBank/DDBJ databases">
        <title>Acidovorax antarctica sp. nov., isolated from Corinth ice sheet soil, Antarctic Fields Peninsula.</title>
        <authorList>
            <person name="Xu Q."/>
            <person name="Peng F."/>
        </authorList>
    </citation>
    <scope>NUCLEOTIDE SEQUENCE [LARGE SCALE GENOMIC DNA]</scope>
    <source>
        <strain evidence="3 4">16-35-5</strain>
    </source>
</reference>